<feature type="domain" description="YhfS-like C-terminal" evidence="3">
    <location>
        <begin position="270"/>
        <end position="369"/>
    </location>
</feature>
<dbReference type="SUPFAM" id="SSF53383">
    <property type="entry name" value="PLP-dependent transferases"/>
    <property type="match status" value="1"/>
</dbReference>
<dbReference type="Gene3D" id="3.90.1150.130">
    <property type="match status" value="1"/>
</dbReference>
<accession>A0A3N6X357</accession>
<evidence type="ECO:0000256" key="1">
    <source>
        <dbReference type="SAM" id="MobiDB-lite"/>
    </source>
</evidence>
<evidence type="ECO:0000313" key="5">
    <source>
        <dbReference type="Proteomes" id="UP000275225"/>
    </source>
</evidence>
<dbReference type="AlphaFoldDB" id="A0A3N6X357"/>
<dbReference type="InterPro" id="IPR015421">
    <property type="entry name" value="PyrdxlP-dep_Trfase_major"/>
</dbReference>
<sequence>MSSLAHGSTERPTLPPTTPLPIATAEDAIDAQQRLVEAIAEHFPDGAMFRADVGVLPGLGQPDTTRRAELTLAQAFGAEDACLVQGAGTGAIRAALSAGPWARGERRLLAHAAPDYSTTGTTLHDGAAEVVRVDFDDEAAFDRALAEDPARWVYVQHTRQRLTDQHQPGDVIARARAAGRHVIVDDNYAVYRTPRIGVEYGASASAFSLFKLNGPEGVGVVLGDAAIVEQARAANYSGGGQVQGGQALAALQALVMVPLNWAAQARASVELAELLVSGEVPGIVDARLANAQDLCVIALLDRPVAGDVPQRAARFGAAPYPVGSNSRYEITPLVYRLSSSTLDAQPELRDWAVRINPMRGGARLTARILRDALAGGDR</sequence>
<dbReference type="EMBL" id="RQJX01000006">
    <property type="protein sequence ID" value="RQN08555.1"/>
    <property type="molecule type" value="Genomic_DNA"/>
</dbReference>
<dbReference type="Pfam" id="PF22475">
    <property type="entry name" value="YhfS-like_C"/>
    <property type="match status" value="1"/>
</dbReference>
<dbReference type="Pfam" id="PF00266">
    <property type="entry name" value="Aminotran_5"/>
    <property type="match status" value="1"/>
</dbReference>
<dbReference type="GO" id="GO:0008483">
    <property type="term" value="F:transaminase activity"/>
    <property type="evidence" value="ECO:0007669"/>
    <property type="project" value="UniProtKB-KW"/>
</dbReference>
<dbReference type="InterPro" id="IPR054718">
    <property type="entry name" value="YhfS-like_C"/>
</dbReference>
<comment type="caution">
    <text evidence="4">The sequence shown here is derived from an EMBL/GenBank/DDBJ whole genome shotgun (WGS) entry which is preliminary data.</text>
</comment>
<dbReference type="Proteomes" id="UP000275225">
    <property type="component" value="Unassembled WGS sequence"/>
</dbReference>
<dbReference type="InterPro" id="IPR015424">
    <property type="entry name" value="PyrdxlP-dep_Trfase"/>
</dbReference>
<evidence type="ECO:0000259" key="2">
    <source>
        <dbReference type="Pfam" id="PF00266"/>
    </source>
</evidence>
<keyword evidence="4" id="KW-0808">Transferase</keyword>
<protein>
    <submittedName>
        <fullName evidence="4">Aminotransferase class V-fold PLP-dependent enzyme</fullName>
    </submittedName>
</protein>
<evidence type="ECO:0000313" key="4">
    <source>
        <dbReference type="EMBL" id="RQN08555.1"/>
    </source>
</evidence>
<reference evidence="4 5" key="1">
    <citation type="submission" date="2018-11" db="EMBL/GenBank/DDBJ databases">
        <authorList>
            <person name="Li F."/>
        </authorList>
    </citation>
    <scope>NUCLEOTIDE SEQUENCE [LARGE SCALE GENOMIC DNA]</scope>
    <source>
        <strain evidence="4 5">YS17T</strain>
    </source>
</reference>
<dbReference type="RefSeq" id="WP_124236377.1">
    <property type="nucleotide sequence ID" value="NZ_JBHUFI010000002.1"/>
</dbReference>
<feature type="domain" description="Aminotransferase class V" evidence="2">
    <location>
        <begin position="148"/>
        <end position="239"/>
    </location>
</feature>
<organism evidence="4 5">
    <name type="scientific">Aeromicrobium camelliae</name>
    <dbReference type="NCBI Taxonomy" id="1538144"/>
    <lineage>
        <taxon>Bacteria</taxon>
        <taxon>Bacillati</taxon>
        <taxon>Actinomycetota</taxon>
        <taxon>Actinomycetes</taxon>
        <taxon>Propionibacteriales</taxon>
        <taxon>Nocardioidaceae</taxon>
        <taxon>Aeromicrobium</taxon>
    </lineage>
</organism>
<dbReference type="Gene3D" id="3.40.640.10">
    <property type="entry name" value="Type I PLP-dependent aspartate aminotransferase-like (Major domain)"/>
    <property type="match status" value="1"/>
</dbReference>
<proteinExistence type="predicted"/>
<name>A0A3N6X357_9ACTN</name>
<feature type="region of interest" description="Disordered" evidence="1">
    <location>
        <begin position="1"/>
        <end position="21"/>
    </location>
</feature>
<keyword evidence="4" id="KW-0032">Aminotransferase</keyword>
<dbReference type="OrthoDB" id="9787096at2"/>
<keyword evidence="5" id="KW-1185">Reference proteome</keyword>
<evidence type="ECO:0000259" key="3">
    <source>
        <dbReference type="Pfam" id="PF22475"/>
    </source>
</evidence>
<gene>
    <name evidence="4" type="ORF">EHW97_06640</name>
</gene>
<dbReference type="InterPro" id="IPR000192">
    <property type="entry name" value="Aminotrans_V_dom"/>
</dbReference>